<dbReference type="InterPro" id="IPR051639">
    <property type="entry name" value="BCD1"/>
</dbReference>
<feature type="region of interest" description="Disordered" evidence="1">
    <location>
        <begin position="223"/>
        <end position="274"/>
    </location>
</feature>
<gene>
    <name evidence="3" type="ORF">GLOTRDRAFT_103414</name>
</gene>
<feature type="compositionally biased region" description="Acidic residues" evidence="1">
    <location>
        <begin position="245"/>
        <end position="274"/>
    </location>
</feature>
<dbReference type="GO" id="GO:0000492">
    <property type="term" value="P:box C/D snoRNP assembly"/>
    <property type="evidence" value="ECO:0007669"/>
    <property type="project" value="TreeGrafter"/>
</dbReference>
<accession>S7RWW7</accession>
<dbReference type="OMA" id="HILCEGY"/>
<dbReference type="eggNOG" id="KOG2858">
    <property type="taxonomic scope" value="Eukaryota"/>
</dbReference>
<dbReference type="PANTHER" id="PTHR13483:SF11">
    <property type="entry name" value="ZINC FINGER HIT DOMAIN-CONTAINING PROTEIN 3"/>
    <property type="match status" value="1"/>
</dbReference>
<dbReference type="Proteomes" id="UP000030669">
    <property type="component" value="Unassembled WGS sequence"/>
</dbReference>
<protein>
    <recommendedName>
        <fullName evidence="2">BCD1 alpha/beta domain-containing protein</fullName>
    </recommendedName>
</protein>
<dbReference type="GO" id="GO:0000463">
    <property type="term" value="P:maturation of LSU-rRNA from tricistronic rRNA transcript (SSU-rRNA, 5.8S rRNA, LSU-rRNA)"/>
    <property type="evidence" value="ECO:0007669"/>
    <property type="project" value="TreeGrafter"/>
</dbReference>
<evidence type="ECO:0000313" key="4">
    <source>
        <dbReference type="Proteomes" id="UP000030669"/>
    </source>
</evidence>
<dbReference type="GO" id="GO:0048254">
    <property type="term" value="P:snoRNA localization"/>
    <property type="evidence" value="ECO:0007669"/>
    <property type="project" value="TreeGrafter"/>
</dbReference>
<sequence>MQLDFRDIDMELLPDGMEKRKLNQSAWDFKNQTALLTIEFKFHPPPDPLALAGQSHPTVTLLTHRNDINTSLLALLQKQVTERPKGKKEKGTPAWVKSLVMPDPDDPEGFVIPTCVMPAPSGIATNLTRQPKTGYYKFDPTQKLSSLLRNKSFVEYPCIEIFEDGSFHGTVIDDSGAIQVGEDERKPKRRKIDVKAIRGLLGGYGSADEEEERNVLITLGDYGGSDAETDMPSRLDEGEVAGGDEGGEGVDEVEGDDIDPEDTTTLDDDAPGEEVNYEELVAKVKAAQSLEDEEDLDWGQSDDDDKLEQVVRTAAQEILRAQGM</sequence>
<dbReference type="KEGG" id="gtr:GLOTRDRAFT_103414"/>
<evidence type="ECO:0000256" key="1">
    <source>
        <dbReference type="SAM" id="MobiDB-lite"/>
    </source>
</evidence>
<dbReference type="RefSeq" id="XP_007862397.1">
    <property type="nucleotide sequence ID" value="XM_007864206.1"/>
</dbReference>
<dbReference type="HOGENOM" id="CLU_025524_1_0_1"/>
<dbReference type="GO" id="GO:0070761">
    <property type="term" value="C:pre-snoRNP complex"/>
    <property type="evidence" value="ECO:0007669"/>
    <property type="project" value="TreeGrafter"/>
</dbReference>
<dbReference type="InterPro" id="IPR057721">
    <property type="entry name" value="BCD1_alpha/beta"/>
</dbReference>
<dbReference type="GeneID" id="19298568"/>
<dbReference type="OrthoDB" id="272357at2759"/>
<dbReference type="STRING" id="670483.S7RWW7"/>
<feature type="domain" description="BCD1 alpha/beta" evidence="2">
    <location>
        <begin position="1"/>
        <end position="170"/>
    </location>
</feature>
<dbReference type="EMBL" id="KB469297">
    <property type="protein sequence ID" value="EPQ59390.1"/>
    <property type="molecule type" value="Genomic_DNA"/>
</dbReference>
<evidence type="ECO:0000259" key="2">
    <source>
        <dbReference type="Pfam" id="PF25790"/>
    </source>
</evidence>
<proteinExistence type="predicted"/>
<dbReference type="Pfam" id="PF25790">
    <property type="entry name" value="BCD1"/>
    <property type="match status" value="1"/>
</dbReference>
<keyword evidence="4" id="KW-1185">Reference proteome</keyword>
<evidence type="ECO:0000313" key="3">
    <source>
        <dbReference type="EMBL" id="EPQ59390.1"/>
    </source>
</evidence>
<dbReference type="GO" id="GO:0005634">
    <property type="term" value="C:nucleus"/>
    <property type="evidence" value="ECO:0007669"/>
    <property type="project" value="TreeGrafter"/>
</dbReference>
<reference evidence="3 4" key="1">
    <citation type="journal article" date="2012" name="Science">
        <title>The Paleozoic origin of enzymatic lignin decomposition reconstructed from 31 fungal genomes.</title>
        <authorList>
            <person name="Floudas D."/>
            <person name="Binder M."/>
            <person name="Riley R."/>
            <person name="Barry K."/>
            <person name="Blanchette R.A."/>
            <person name="Henrissat B."/>
            <person name="Martinez A.T."/>
            <person name="Otillar R."/>
            <person name="Spatafora J.W."/>
            <person name="Yadav J.S."/>
            <person name="Aerts A."/>
            <person name="Benoit I."/>
            <person name="Boyd A."/>
            <person name="Carlson A."/>
            <person name="Copeland A."/>
            <person name="Coutinho P.M."/>
            <person name="de Vries R.P."/>
            <person name="Ferreira P."/>
            <person name="Findley K."/>
            <person name="Foster B."/>
            <person name="Gaskell J."/>
            <person name="Glotzer D."/>
            <person name="Gorecki P."/>
            <person name="Heitman J."/>
            <person name="Hesse C."/>
            <person name="Hori C."/>
            <person name="Igarashi K."/>
            <person name="Jurgens J.A."/>
            <person name="Kallen N."/>
            <person name="Kersten P."/>
            <person name="Kohler A."/>
            <person name="Kuees U."/>
            <person name="Kumar T.K.A."/>
            <person name="Kuo A."/>
            <person name="LaButti K."/>
            <person name="Larrondo L.F."/>
            <person name="Lindquist E."/>
            <person name="Ling A."/>
            <person name="Lombard V."/>
            <person name="Lucas S."/>
            <person name="Lundell T."/>
            <person name="Martin R."/>
            <person name="McLaughlin D.J."/>
            <person name="Morgenstern I."/>
            <person name="Morin E."/>
            <person name="Murat C."/>
            <person name="Nagy L.G."/>
            <person name="Nolan M."/>
            <person name="Ohm R.A."/>
            <person name="Patyshakuliyeva A."/>
            <person name="Rokas A."/>
            <person name="Ruiz-Duenas F.J."/>
            <person name="Sabat G."/>
            <person name="Salamov A."/>
            <person name="Samejima M."/>
            <person name="Schmutz J."/>
            <person name="Slot J.C."/>
            <person name="St John F."/>
            <person name="Stenlid J."/>
            <person name="Sun H."/>
            <person name="Sun S."/>
            <person name="Syed K."/>
            <person name="Tsang A."/>
            <person name="Wiebenga A."/>
            <person name="Young D."/>
            <person name="Pisabarro A."/>
            <person name="Eastwood D.C."/>
            <person name="Martin F."/>
            <person name="Cullen D."/>
            <person name="Grigoriev I.V."/>
            <person name="Hibbett D.S."/>
        </authorList>
    </citation>
    <scope>NUCLEOTIDE SEQUENCE [LARGE SCALE GENOMIC DNA]</scope>
    <source>
        <strain evidence="3 4">ATCC 11539</strain>
    </source>
</reference>
<organism evidence="3 4">
    <name type="scientific">Gloeophyllum trabeum (strain ATCC 11539 / FP-39264 / Madison 617)</name>
    <name type="common">Brown rot fungus</name>
    <dbReference type="NCBI Taxonomy" id="670483"/>
    <lineage>
        <taxon>Eukaryota</taxon>
        <taxon>Fungi</taxon>
        <taxon>Dikarya</taxon>
        <taxon>Basidiomycota</taxon>
        <taxon>Agaricomycotina</taxon>
        <taxon>Agaricomycetes</taxon>
        <taxon>Gloeophyllales</taxon>
        <taxon>Gloeophyllaceae</taxon>
        <taxon>Gloeophyllum</taxon>
    </lineage>
</organism>
<dbReference type="AlphaFoldDB" id="S7RWW7"/>
<dbReference type="PANTHER" id="PTHR13483">
    <property type="entry name" value="BOX C_D SNORNA PROTEIN 1-RELATED"/>
    <property type="match status" value="1"/>
</dbReference>
<name>S7RWW7_GLOTA</name>